<dbReference type="InterPro" id="IPR050155">
    <property type="entry name" value="HAD-like_hydrolase_sf"/>
</dbReference>
<dbReference type="InterPro" id="IPR036412">
    <property type="entry name" value="HAD-like_sf"/>
</dbReference>
<accession>A0A350HB25</accession>
<dbReference type="Gene3D" id="3.40.50.1000">
    <property type="entry name" value="HAD superfamily/HAD-like"/>
    <property type="match status" value="1"/>
</dbReference>
<protein>
    <submittedName>
        <fullName evidence="1">Phosphoglycolate phosphatase</fullName>
    </submittedName>
</protein>
<dbReference type="InterPro" id="IPR023214">
    <property type="entry name" value="HAD_sf"/>
</dbReference>
<sequence>MRTKEYCGVLFDLDGTITDSKEGILDSLEYSLKNTEAAGMSRESLQDYIGEPLKIIYGEIFKTDDSKIIDEAIVRYRDYFARKGISNNKVYPHISSLLMNIRKERKMVFLTTIKPRIYARRILEMYGLLDYFTDVFGSEMDGRNSTKKELISLALEKWKKKCGGNLLMVGDRDSDIEGAEQNNLDSVGVKYGYSKPKEIENAHPTYIAETPEELLILFKKLKLIRGDI</sequence>
<name>A0A350HB25_UNCW3</name>
<dbReference type="PANTHER" id="PTHR43434:SF20">
    <property type="entry name" value="5'-NUCLEOTIDASE"/>
    <property type="match status" value="1"/>
</dbReference>
<gene>
    <name evidence="1" type="ORF">DCW38_06130</name>
</gene>
<dbReference type="Pfam" id="PF13419">
    <property type="entry name" value="HAD_2"/>
    <property type="match status" value="1"/>
</dbReference>
<dbReference type="PANTHER" id="PTHR43434">
    <property type="entry name" value="PHOSPHOGLYCOLATE PHOSPHATASE"/>
    <property type="match status" value="1"/>
</dbReference>
<dbReference type="Gene3D" id="1.10.150.240">
    <property type="entry name" value="Putative phosphatase, domain 2"/>
    <property type="match status" value="1"/>
</dbReference>
<evidence type="ECO:0000313" key="1">
    <source>
        <dbReference type="EMBL" id="HAV92741.1"/>
    </source>
</evidence>
<dbReference type="GO" id="GO:0004713">
    <property type="term" value="F:protein tyrosine kinase activity"/>
    <property type="evidence" value="ECO:0007669"/>
    <property type="project" value="TreeGrafter"/>
</dbReference>
<dbReference type="InterPro" id="IPR041492">
    <property type="entry name" value="HAD_2"/>
</dbReference>
<reference evidence="1 2" key="1">
    <citation type="journal article" date="2018" name="Nat. Biotechnol.">
        <title>A standardized bacterial taxonomy based on genome phylogeny substantially revises the tree of life.</title>
        <authorList>
            <person name="Parks D.H."/>
            <person name="Chuvochina M."/>
            <person name="Waite D.W."/>
            <person name="Rinke C."/>
            <person name="Skarshewski A."/>
            <person name="Chaumeil P.A."/>
            <person name="Hugenholtz P."/>
        </authorList>
    </citation>
    <scope>NUCLEOTIDE SEQUENCE [LARGE SCALE GENOMIC DNA]</scope>
    <source>
        <strain evidence="1">UBA9956</strain>
    </source>
</reference>
<organism evidence="1 2">
    <name type="scientific">candidate division WOR-3 bacterium</name>
    <dbReference type="NCBI Taxonomy" id="2052148"/>
    <lineage>
        <taxon>Bacteria</taxon>
        <taxon>Bacteria division WOR-3</taxon>
    </lineage>
</organism>
<dbReference type="InterPro" id="IPR023198">
    <property type="entry name" value="PGP-like_dom2"/>
</dbReference>
<proteinExistence type="predicted"/>
<dbReference type="GO" id="GO:0005829">
    <property type="term" value="C:cytosol"/>
    <property type="evidence" value="ECO:0007669"/>
    <property type="project" value="TreeGrafter"/>
</dbReference>
<dbReference type="AlphaFoldDB" id="A0A350HB25"/>
<dbReference type="Proteomes" id="UP000264062">
    <property type="component" value="Unassembled WGS sequence"/>
</dbReference>
<dbReference type="EMBL" id="DMZY01000182">
    <property type="protein sequence ID" value="HAV92741.1"/>
    <property type="molecule type" value="Genomic_DNA"/>
</dbReference>
<evidence type="ECO:0000313" key="2">
    <source>
        <dbReference type="Proteomes" id="UP000264062"/>
    </source>
</evidence>
<dbReference type="SUPFAM" id="SSF56784">
    <property type="entry name" value="HAD-like"/>
    <property type="match status" value="1"/>
</dbReference>
<comment type="caution">
    <text evidence="1">The sequence shown here is derived from an EMBL/GenBank/DDBJ whole genome shotgun (WGS) entry which is preliminary data.</text>
</comment>